<reference evidence="2 3" key="1">
    <citation type="submission" date="2022-05" db="EMBL/GenBank/DDBJ databases">
        <title>A multi-omics perspective on studying reproductive biology in Daphnia sinensis.</title>
        <authorList>
            <person name="Jia J."/>
        </authorList>
    </citation>
    <scope>NUCLEOTIDE SEQUENCE [LARGE SCALE GENOMIC DNA]</scope>
    <source>
        <strain evidence="2 3">WSL</strain>
    </source>
</reference>
<dbReference type="Proteomes" id="UP000820818">
    <property type="component" value="Linkage Group LG4"/>
</dbReference>
<dbReference type="EMBL" id="WJBH02000004">
    <property type="protein sequence ID" value="KAI9560332.1"/>
    <property type="molecule type" value="Genomic_DNA"/>
</dbReference>
<dbReference type="AlphaFoldDB" id="A0AAD5KWD4"/>
<comment type="caution">
    <text evidence="2">The sequence shown here is derived from an EMBL/GenBank/DDBJ whole genome shotgun (WGS) entry which is preliminary data.</text>
</comment>
<evidence type="ECO:0000313" key="3">
    <source>
        <dbReference type="Proteomes" id="UP000820818"/>
    </source>
</evidence>
<feature type="compositionally biased region" description="Polar residues" evidence="1">
    <location>
        <begin position="57"/>
        <end position="115"/>
    </location>
</feature>
<gene>
    <name evidence="2" type="ORF">GHT06_014349</name>
</gene>
<sequence>MLKHLSTRQPTDHLRTPSNGLSESGQSDRLEPPPRRLLTNNNVMAPHPSHQHHLANGYTSPGRYSTAGSGSTKPQPQLHNISMHNTSKHSLSPTASNISPGTGANHTKTTLTSNLDHSRDESLPFNFSNGPLSSSIFITDRSLPIGDHTFLSNG</sequence>
<feature type="compositionally biased region" description="Polar residues" evidence="1">
    <location>
        <begin position="16"/>
        <end position="25"/>
    </location>
</feature>
<organism evidence="2 3">
    <name type="scientific">Daphnia sinensis</name>
    <dbReference type="NCBI Taxonomy" id="1820382"/>
    <lineage>
        <taxon>Eukaryota</taxon>
        <taxon>Metazoa</taxon>
        <taxon>Ecdysozoa</taxon>
        <taxon>Arthropoda</taxon>
        <taxon>Crustacea</taxon>
        <taxon>Branchiopoda</taxon>
        <taxon>Diplostraca</taxon>
        <taxon>Cladocera</taxon>
        <taxon>Anomopoda</taxon>
        <taxon>Daphniidae</taxon>
        <taxon>Daphnia</taxon>
        <taxon>Daphnia similis group</taxon>
    </lineage>
</organism>
<evidence type="ECO:0000256" key="1">
    <source>
        <dbReference type="SAM" id="MobiDB-lite"/>
    </source>
</evidence>
<protein>
    <submittedName>
        <fullName evidence="2">Uncharacterized protein</fullName>
    </submittedName>
</protein>
<feature type="region of interest" description="Disordered" evidence="1">
    <location>
        <begin position="1"/>
        <end position="117"/>
    </location>
</feature>
<evidence type="ECO:0000313" key="2">
    <source>
        <dbReference type="EMBL" id="KAI9560332.1"/>
    </source>
</evidence>
<keyword evidence="3" id="KW-1185">Reference proteome</keyword>
<name>A0AAD5KWD4_9CRUS</name>
<proteinExistence type="predicted"/>
<accession>A0AAD5KWD4</accession>